<feature type="active site" description="Proton acceptor" evidence="6">
    <location>
        <position position="370"/>
    </location>
</feature>
<dbReference type="GO" id="GO:0006635">
    <property type="term" value="P:fatty acid beta-oxidation"/>
    <property type="evidence" value="ECO:0007669"/>
    <property type="project" value="TreeGrafter"/>
</dbReference>
<dbReference type="CDD" id="cd00751">
    <property type="entry name" value="thiolase"/>
    <property type="match status" value="1"/>
</dbReference>
<evidence type="ECO:0000259" key="9">
    <source>
        <dbReference type="Pfam" id="PF02803"/>
    </source>
</evidence>
<dbReference type="FunFam" id="3.40.47.10:FF:000007">
    <property type="entry name" value="acetyl-CoA acetyltransferase, mitochondrial"/>
    <property type="match status" value="1"/>
</dbReference>
<dbReference type="KEGG" id="scac:106081179"/>
<dbReference type="Gene3D" id="3.40.47.10">
    <property type="match status" value="1"/>
</dbReference>
<keyword evidence="3" id="KW-0479">Metal-binding</keyword>
<feature type="active site" description="Acyl-thioester intermediate" evidence="6">
    <location>
        <position position="111"/>
    </location>
</feature>
<feature type="domain" description="Thiolase C-terminal" evidence="9">
    <location>
        <begin position="291"/>
        <end position="411"/>
    </location>
</feature>
<dbReference type="NCBIfam" id="TIGR01930">
    <property type="entry name" value="AcCoA-C-Actrans"/>
    <property type="match status" value="1"/>
</dbReference>
<dbReference type="PIRSF" id="PIRSF000429">
    <property type="entry name" value="Ac-CoA_Ac_transf"/>
    <property type="match status" value="1"/>
</dbReference>
<dbReference type="InterPro" id="IPR020617">
    <property type="entry name" value="Thiolase_C"/>
</dbReference>
<dbReference type="SUPFAM" id="SSF53901">
    <property type="entry name" value="Thiolase-like"/>
    <property type="match status" value="2"/>
</dbReference>
<dbReference type="GO" id="GO:0003985">
    <property type="term" value="F:acetyl-CoA C-acetyltransferase activity"/>
    <property type="evidence" value="ECO:0007669"/>
    <property type="project" value="TreeGrafter"/>
</dbReference>
<sequence>MSTFLKASRLMGALAPARFYSSKINEVVIVSAARTPMGSFQSQLAPMSATQLGAVAIEAAVQRAGISKEDVQEVYMGNVVSAGLGQAPARQAAIFAGLPKNVCCTTINKVCSSGMKSVMVASQSLMLGQSEIAVAGGMESMSNVPYYLKRGQTPYGGVNMIDGIVFDGLWDVYNKFHMGNCAENTAKKMGITRQEQDDFAINSYKRSAKAWSDKVFDAEIAPVTIQQKRKADVVISEDEEFKRVNFDKFGKLSTVFQKENGTVTAGNASTLNDGGAAVVLMTADAAAKMNLKPLARVVAFQDAETDPIDFPIAPALAVPKLLAKAGVKKEDVAMWEINEAFSLVVCANIRKMDVDPNKVNIHGGAVSLGHPIGMSGARLVTHLSHALKSGEFGCASICNGGGGASSILIQKL</sequence>
<organism evidence="10 11">
    <name type="scientific">Stomoxys calcitrans</name>
    <name type="common">Stable fly</name>
    <name type="synonym">Conops calcitrans</name>
    <dbReference type="NCBI Taxonomy" id="35570"/>
    <lineage>
        <taxon>Eukaryota</taxon>
        <taxon>Metazoa</taxon>
        <taxon>Ecdysozoa</taxon>
        <taxon>Arthropoda</taxon>
        <taxon>Hexapoda</taxon>
        <taxon>Insecta</taxon>
        <taxon>Pterygota</taxon>
        <taxon>Neoptera</taxon>
        <taxon>Endopterygota</taxon>
        <taxon>Diptera</taxon>
        <taxon>Brachycera</taxon>
        <taxon>Muscomorpha</taxon>
        <taxon>Muscoidea</taxon>
        <taxon>Muscidae</taxon>
        <taxon>Stomoxys</taxon>
    </lineage>
</organism>
<dbReference type="Proteomes" id="UP000095300">
    <property type="component" value="Unassembled WGS sequence"/>
</dbReference>
<evidence type="ECO:0000256" key="6">
    <source>
        <dbReference type="PIRSR" id="PIRSR000429-1"/>
    </source>
</evidence>
<dbReference type="PROSITE" id="PS00098">
    <property type="entry name" value="THIOLASE_1"/>
    <property type="match status" value="1"/>
</dbReference>
<reference evidence="10" key="1">
    <citation type="submission" date="2020-05" db="UniProtKB">
        <authorList>
            <consortium name="EnsemblMetazoa"/>
        </authorList>
    </citation>
    <scope>IDENTIFICATION</scope>
    <source>
        <strain evidence="10">USDA</strain>
    </source>
</reference>
<name>A0A1I8PFX2_STOCA</name>
<dbReference type="InterPro" id="IPR016039">
    <property type="entry name" value="Thiolase-like"/>
</dbReference>
<comment type="similarity">
    <text evidence="1 7">Belongs to the thiolase-like superfamily. Thiolase family.</text>
</comment>
<proteinExistence type="inferred from homology"/>
<dbReference type="GO" id="GO:0005739">
    <property type="term" value="C:mitochondrion"/>
    <property type="evidence" value="ECO:0007669"/>
    <property type="project" value="TreeGrafter"/>
</dbReference>
<accession>A0A1I8PFX2</accession>
<evidence type="ECO:0000256" key="7">
    <source>
        <dbReference type="RuleBase" id="RU003557"/>
    </source>
</evidence>
<dbReference type="GO" id="GO:0046872">
    <property type="term" value="F:metal ion binding"/>
    <property type="evidence" value="ECO:0007669"/>
    <property type="project" value="UniProtKB-KW"/>
</dbReference>
<dbReference type="PANTHER" id="PTHR18919:SF156">
    <property type="entry name" value="ACETYL-COA ACETYLTRANSFERASE, MITOCHONDRIAL"/>
    <property type="match status" value="1"/>
</dbReference>
<evidence type="ECO:0000256" key="3">
    <source>
        <dbReference type="ARBA" id="ARBA00022723"/>
    </source>
</evidence>
<dbReference type="PROSITE" id="PS00737">
    <property type="entry name" value="THIOLASE_2"/>
    <property type="match status" value="1"/>
</dbReference>
<dbReference type="PANTHER" id="PTHR18919">
    <property type="entry name" value="ACETYL-COA C-ACYLTRANSFERASE"/>
    <property type="match status" value="1"/>
</dbReference>
<evidence type="ECO:0000313" key="11">
    <source>
        <dbReference type="Proteomes" id="UP000095300"/>
    </source>
</evidence>
<dbReference type="AlphaFoldDB" id="A0A1I8PFX2"/>
<keyword evidence="5 7" id="KW-0012">Acyltransferase</keyword>
<evidence type="ECO:0000313" key="10">
    <source>
        <dbReference type="EnsemblMetazoa" id="SCAU007748-PA"/>
    </source>
</evidence>
<dbReference type="OrthoDB" id="5404651at2759"/>
<evidence type="ECO:0000256" key="2">
    <source>
        <dbReference type="ARBA" id="ARBA00022679"/>
    </source>
</evidence>
<feature type="active site" description="Proton acceptor" evidence="6">
    <location>
        <position position="398"/>
    </location>
</feature>
<evidence type="ECO:0008006" key="12">
    <source>
        <dbReference type="Google" id="ProtNLM"/>
    </source>
</evidence>
<keyword evidence="11" id="KW-1185">Reference proteome</keyword>
<dbReference type="EnsemblMetazoa" id="SCAU007748-RA">
    <property type="protein sequence ID" value="SCAU007748-PA"/>
    <property type="gene ID" value="SCAU007748"/>
</dbReference>
<evidence type="ECO:0000256" key="4">
    <source>
        <dbReference type="ARBA" id="ARBA00022958"/>
    </source>
</evidence>
<evidence type="ECO:0000256" key="5">
    <source>
        <dbReference type="ARBA" id="ARBA00023315"/>
    </source>
</evidence>
<dbReference type="InterPro" id="IPR020613">
    <property type="entry name" value="Thiolase_CS"/>
</dbReference>
<dbReference type="InterPro" id="IPR020615">
    <property type="entry name" value="Thiolase_acyl_enz_int_AS"/>
</dbReference>
<dbReference type="VEuPathDB" id="VectorBase:SCAU007748"/>
<evidence type="ECO:0000256" key="1">
    <source>
        <dbReference type="ARBA" id="ARBA00010982"/>
    </source>
</evidence>
<dbReference type="InterPro" id="IPR002155">
    <property type="entry name" value="Thiolase"/>
</dbReference>
<dbReference type="Pfam" id="PF00108">
    <property type="entry name" value="Thiolase_N"/>
    <property type="match status" value="1"/>
</dbReference>
<protein>
    <recommendedName>
        <fullName evidence="12">Thiolase N-terminal domain-containing protein</fullName>
    </recommendedName>
</protein>
<dbReference type="Pfam" id="PF02803">
    <property type="entry name" value="Thiolase_C"/>
    <property type="match status" value="1"/>
</dbReference>
<dbReference type="STRING" id="35570.A0A1I8PFX2"/>
<evidence type="ECO:0000259" key="8">
    <source>
        <dbReference type="Pfam" id="PF00108"/>
    </source>
</evidence>
<keyword evidence="2 7" id="KW-0808">Transferase</keyword>
<keyword evidence="4" id="KW-0630">Potassium</keyword>
<dbReference type="InterPro" id="IPR020616">
    <property type="entry name" value="Thiolase_N"/>
</dbReference>
<gene>
    <name evidence="10" type="primary">106081179</name>
</gene>
<feature type="domain" description="Thiolase N-terminal" evidence="8">
    <location>
        <begin position="27"/>
        <end position="283"/>
    </location>
</feature>